<sequence length="265" mass="29657">MSAYHLSKSMEKAESPACETLHQCKKLVIPSAKRQWVLWQADFAMHCLRNEKESLTNVYAPLALSAVLAMLLLGGDKQTKAKIEKTMGAPKGFSKRIIESFMPILQELRNNPQVQLTADLFASDGHRAQKEYVELLLELFGSKMNDIAKTGQIFPSRRYSLSSSHARLLAEASTVITAPWDSGVVRMFSTPLLLYGFPSRFLNTRTSPFLESFAACKRECTKPGCCLLIARQAATRSSLSYSFDPFSLDYSWICSGECTDTLCWD</sequence>
<dbReference type="Proteomes" id="UP000095287">
    <property type="component" value="Unplaced"/>
</dbReference>
<dbReference type="Gene3D" id="3.30.497.10">
    <property type="entry name" value="Antithrombin, subunit I, domain 2"/>
    <property type="match status" value="1"/>
</dbReference>
<organism evidence="2 3">
    <name type="scientific">Steinernema glaseri</name>
    <dbReference type="NCBI Taxonomy" id="37863"/>
    <lineage>
        <taxon>Eukaryota</taxon>
        <taxon>Metazoa</taxon>
        <taxon>Ecdysozoa</taxon>
        <taxon>Nematoda</taxon>
        <taxon>Chromadorea</taxon>
        <taxon>Rhabditida</taxon>
        <taxon>Tylenchina</taxon>
        <taxon>Panagrolaimomorpha</taxon>
        <taxon>Strongyloidoidea</taxon>
        <taxon>Steinernematidae</taxon>
        <taxon>Steinernema</taxon>
    </lineage>
</organism>
<dbReference type="SUPFAM" id="SSF56574">
    <property type="entry name" value="Serpins"/>
    <property type="match status" value="1"/>
</dbReference>
<protein>
    <submittedName>
        <fullName evidence="3">SERPIN domain-containing protein</fullName>
    </submittedName>
</protein>
<reference evidence="3" key="1">
    <citation type="submission" date="2016-11" db="UniProtKB">
        <authorList>
            <consortium name="WormBaseParasite"/>
        </authorList>
    </citation>
    <scope>IDENTIFICATION</scope>
</reference>
<name>A0A1I7YFT6_9BILA</name>
<evidence type="ECO:0000313" key="2">
    <source>
        <dbReference type="Proteomes" id="UP000095287"/>
    </source>
</evidence>
<keyword evidence="2" id="KW-1185">Reference proteome</keyword>
<feature type="domain" description="Serpin" evidence="1">
    <location>
        <begin position="42"/>
        <end position="147"/>
    </location>
</feature>
<evidence type="ECO:0000313" key="3">
    <source>
        <dbReference type="WBParaSite" id="L893_g15960.t2"/>
    </source>
</evidence>
<dbReference type="WBParaSite" id="L893_g15960.t2">
    <property type="protein sequence ID" value="L893_g15960.t2"/>
    <property type="gene ID" value="L893_g15960"/>
</dbReference>
<dbReference type="AlphaFoldDB" id="A0A1I7YFT6"/>
<accession>A0A1I7YFT6</accession>
<dbReference type="InterPro" id="IPR042178">
    <property type="entry name" value="Serpin_sf_1"/>
</dbReference>
<proteinExistence type="predicted"/>
<dbReference type="InterPro" id="IPR023796">
    <property type="entry name" value="Serpin_dom"/>
</dbReference>
<dbReference type="Pfam" id="PF00079">
    <property type="entry name" value="Serpin"/>
    <property type="match status" value="1"/>
</dbReference>
<evidence type="ECO:0000259" key="1">
    <source>
        <dbReference type="Pfam" id="PF00079"/>
    </source>
</evidence>
<dbReference type="InterPro" id="IPR036186">
    <property type="entry name" value="Serpin_sf"/>
</dbReference>